<dbReference type="STRING" id="1499686.BN1079_03498"/>
<reference evidence="1 2" key="1">
    <citation type="submission" date="2014-07" db="EMBL/GenBank/DDBJ databases">
        <authorList>
            <person name="Urmite Genomes Urmite Genomes"/>
        </authorList>
    </citation>
    <scope>NUCLEOTIDE SEQUENCE [LARGE SCALE GENOMIC DNA]</scope>
    <source>
        <strain evidence="1 2">20_BN</strain>
    </source>
</reference>
<protein>
    <submittedName>
        <fullName evidence="1">Type III effector</fullName>
    </submittedName>
</protein>
<dbReference type="Gene3D" id="3.20.160.10">
    <property type="entry name" value="vpa0580 domain like"/>
    <property type="match status" value="1"/>
</dbReference>
<dbReference type="Pfam" id="PF08888">
    <property type="entry name" value="HopJ"/>
    <property type="match status" value="1"/>
</dbReference>
<dbReference type="Proteomes" id="UP000053902">
    <property type="component" value="Unassembled WGS sequence"/>
</dbReference>
<organism evidence="1 2">
    <name type="scientific">Pseudomonas saudiphocaensis</name>
    <dbReference type="NCBI Taxonomy" id="1499686"/>
    <lineage>
        <taxon>Bacteria</taxon>
        <taxon>Pseudomonadati</taxon>
        <taxon>Pseudomonadota</taxon>
        <taxon>Gammaproteobacteria</taxon>
        <taxon>Pseudomonadales</taxon>
        <taxon>Pseudomonadaceae</taxon>
        <taxon>Pseudomonas</taxon>
    </lineage>
</organism>
<evidence type="ECO:0000313" key="2">
    <source>
        <dbReference type="Proteomes" id="UP000053902"/>
    </source>
</evidence>
<gene>
    <name evidence="1" type="ORF">BN1079_03498</name>
</gene>
<name>A0A078LUK9_9PSED</name>
<dbReference type="eggNOG" id="ENOG5032RP0">
    <property type="taxonomic scope" value="Bacteria"/>
</dbReference>
<dbReference type="RefSeq" id="WP_037026512.1">
    <property type="nucleotide sequence ID" value="NZ_CCSF01000001.1"/>
</dbReference>
<accession>A0A078LUK9</accession>
<dbReference type="InterPro" id="IPR038604">
    <property type="entry name" value="HopJ_sf"/>
</dbReference>
<dbReference type="AlphaFoldDB" id="A0A078LUK9"/>
<proteinExistence type="predicted"/>
<keyword evidence="2" id="KW-1185">Reference proteome</keyword>
<sequence>MSDFGVFRASLESPDHTFSETLAYIAGAYDYQPRRFTNGSLENAAGENEGSCKILGLAILEGLTTEQALLAFGEHYRAVLAEPEATDHRNIRALMQSGLSGVHFDQLPLKRKAK</sequence>
<dbReference type="OrthoDB" id="9790826at2"/>
<evidence type="ECO:0000313" key="1">
    <source>
        <dbReference type="EMBL" id="CDZ96143.1"/>
    </source>
</evidence>
<dbReference type="InterPro" id="IPR014984">
    <property type="entry name" value="HopJ"/>
</dbReference>
<dbReference type="EMBL" id="CCSF01000001">
    <property type="protein sequence ID" value="CDZ96143.1"/>
    <property type="molecule type" value="Genomic_DNA"/>
</dbReference>
<dbReference type="HOGENOM" id="CLU_121622_1_1_6"/>